<evidence type="ECO:0000313" key="2">
    <source>
        <dbReference type="Proteomes" id="UP000612893"/>
    </source>
</evidence>
<comment type="caution">
    <text evidence="1">The sequence shown here is derived from an EMBL/GenBank/DDBJ whole genome shotgun (WGS) entry which is preliminary data.</text>
</comment>
<accession>A0A934K6H7</accession>
<reference evidence="1" key="1">
    <citation type="submission" date="2020-10" db="EMBL/GenBank/DDBJ databases">
        <title>Ca. Dormibacterota MAGs.</title>
        <authorList>
            <person name="Montgomery K."/>
        </authorList>
    </citation>
    <scope>NUCLEOTIDE SEQUENCE [LARGE SCALE GENOMIC DNA]</scope>
    <source>
        <strain evidence="1">SC8812_S17_10</strain>
    </source>
</reference>
<gene>
    <name evidence="1" type="ORF">JF922_00190</name>
</gene>
<dbReference type="Proteomes" id="UP000612893">
    <property type="component" value="Unassembled WGS sequence"/>
</dbReference>
<proteinExistence type="predicted"/>
<dbReference type="EMBL" id="JAEKNR010000003">
    <property type="protein sequence ID" value="MBJ7596498.1"/>
    <property type="molecule type" value="Genomic_DNA"/>
</dbReference>
<organism evidence="1 2">
    <name type="scientific">Candidatus Nephthysia bennettiae</name>
    <dbReference type="NCBI Taxonomy" id="3127016"/>
    <lineage>
        <taxon>Bacteria</taxon>
        <taxon>Bacillati</taxon>
        <taxon>Candidatus Dormiibacterota</taxon>
        <taxon>Candidatus Dormibacteria</taxon>
        <taxon>Candidatus Dormibacterales</taxon>
        <taxon>Candidatus Dormibacteraceae</taxon>
        <taxon>Candidatus Nephthysia</taxon>
    </lineage>
</organism>
<evidence type="ECO:0000313" key="1">
    <source>
        <dbReference type="EMBL" id="MBJ7596498.1"/>
    </source>
</evidence>
<dbReference type="RefSeq" id="WP_338198330.1">
    <property type="nucleotide sequence ID" value="NZ_JAEKNR010000003.1"/>
</dbReference>
<name>A0A934K6H7_9BACT</name>
<dbReference type="AlphaFoldDB" id="A0A934K6H7"/>
<protein>
    <submittedName>
        <fullName evidence="1">Uncharacterized protein</fullName>
    </submittedName>
</protein>
<sequence length="68" mass="7758">MASGQVFVGWWGTSPSGFPIGPQSSVDTEALRDQQDEELLQLKRQQRRLDFEAKWANAPGPDTWKRVR</sequence>
<keyword evidence="2" id="KW-1185">Reference proteome</keyword>